<gene>
    <name evidence="2" type="ORF">CQA57_01075</name>
</gene>
<keyword evidence="3" id="KW-1185">Reference proteome</keyword>
<evidence type="ECO:0000256" key="1">
    <source>
        <dbReference type="SAM" id="Phobius"/>
    </source>
</evidence>
<keyword evidence="1" id="KW-1133">Transmembrane helix</keyword>
<accession>A0A3D8JCT0</accession>
<dbReference type="EMBL" id="NXLX01000001">
    <property type="protein sequence ID" value="RDU74674.1"/>
    <property type="molecule type" value="Genomic_DNA"/>
</dbReference>
<evidence type="ECO:0000313" key="3">
    <source>
        <dbReference type="Proteomes" id="UP000256695"/>
    </source>
</evidence>
<dbReference type="RefSeq" id="WP_115578382.1">
    <property type="nucleotide sequence ID" value="NZ_NXLX01000001.1"/>
</dbReference>
<name>A0A3D8JCT0_9HELI</name>
<evidence type="ECO:0000313" key="2">
    <source>
        <dbReference type="EMBL" id="RDU74674.1"/>
    </source>
</evidence>
<comment type="caution">
    <text evidence="2">The sequence shown here is derived from an EMBL/GenBank/DDBJ whole genome shotgun (WGS) entry which is preliminary data.</text>
</comment>
<organism evidence="2 3">
    <name type="scientific">Helicobacter anseris</name>
    <dbReference type="NCBI Taxonomy" id="375926"/>
    <lineage>
        <taxon>Bacteria</taxon>
        <taxon>Pseudomonadati</taxon>
        <taxon>Campylobacterota</taxon>
        <taxon>Epsilonproteobacteria</taxon>
        <taxon>Campylobacterales</taxon>
        <taxon>Helicobacteraceae</taxon>
        <taxon>Helicobacter</taxon>
    </lineage>
</organism>
<proteinExistence type="predicted"/>
<keyword evidence="1" id="KW-0472">Membrane</keyword>
<sequence length="64" mass="7502">MKKDSLKVWAFPSLCFMFFLYGMAFVLIYTYNQNFGESLVADKKSRGEIDPEAIRKEIMNLKLN</sequence>
<reference evidence="2 3" key="1">
    <citation type="submission" date="2018-04" db="EMBL/GenBank/DDBJ databases">
        <title>Novel Campyloabacter and Helicobacter Species and Strains.</title>
        <authorList>
            <person name="Mannion A.J."/>
            <person name="Shen Z."/>
            <person name="Fox J.G."/>
        </authorList>
    </citation>
    <scope>NUCLEOTIDE SEQUENCE [LARGE SCALE GENOMIC DNA]</scope>
    <source>
        <strain evidence="2 3">MIT 04-9362</strain>
    </source>
</reference>
<feature type="transmembrane region" description="Helical" evidence="1">
    <location>
        <begin position="9"/>
        <end position="31"/>
    </location>
</feature>
<dbReference type="Proteomes" id="UP000256695">
    <property type="component" value="Unassembled WGS sequence"/>
</dbReference>
<dbReference type="AlphaFoldDB" id="A0A3D8JCT0"/>
<dbReference type="OrthoDB" id="5325860at2"/>
<keyword evidence="1" id="KW-0812">Transmembrane</keyword>
<protein>
    <submittedName>
        <fullName evidence="2">Uncharacterized protein</fullName>
    </submittedName>
</protein>